<dbReference type="AlphaFoldDB" id="A0A1D2JGU1"/>
<proteinExistence type="predicted"/>
<reference evidence="1 2" key="1">
    <citation type="submission" date="2016-06" db="EMBL/GenBank/DDBJ databases">
        <authorList>
            <person name="Kjaerup R.B."/>
            <person name="Dalgaard T.S."/>
            <person name="Juul-Madsen H.R."/>
        </authorList>
    </citation>
    <scope>NUCLEOTIDE SEQUENCE [LARGE SCALE GENOMIC DNA]</scope>
    <source>
        <strain evidence="1 2">Pb300</strain>
    </source>
</reference>
<dbReference type="Proteomes" id="UP000242814">
    <property type="component" value="Unassembled WGS sequence"/>
</dbReference>
<dbReference type="EMBL" id="LZYO01000102">
    <property type="protein sequence ID" value="ODH34483.1"/>
    <property type="molecule type" value="Genomic_DNA"/>
</dbReference>
<comment type="caution">
    <text evidence="1">The sequence shown here is derived from an EMBL/GenBank/DDBJ whole genome shotgun (WGS) entry which is preliminary data.</text>
</comment>
<evidence type="ECO:0000313" key="1">
    <source>
        <dbReference type="EMBL" id="ODH34483.1"/>
    </source>
</evidence>
<name>A0A1D2JGU1_PARBR</name>
<accession>A0A1D2JGU1</accession>
<organism evidence="1 2">
    <name type="scientific">Paracoccidioides brasiliensis</name>
    <dbReference type="NCBI Taxonomy" id="121759"/>
    <lineage>
        <taxon>Eukaryota</taxon>
        <taxon>Fungi</taxon>
        <taxon>Dikarya</taxon>
        <taxon>Ascomycota</taxon>
        <taxon>Pezizomycotina</taxon>
        <taxon>Eurotiomycetes</taxon>
        <taxon>Eurotiomycetidae</taxon>
        <taxon>Onygenales</taxon>
        <taxon>Ajellomycetaceae</taxon>
        <taxon>Paracoccidioides</taxon>
    </lineage>
</organism>
<protein>
    <submittedName>
        <fullName evidence="1">Uncharacterized protein</fullName>
    </submittedName>
</protein>
<sequence>MANLSQGDRNAIEKYPLNDSLSHLQDLLQDKEKFYMTHPICYDGALDRLDEACQKTISRLAFCFTGYRGKFLFLSQVSAAAM</sequence>
<dbReference type="VEuPathDB" id="FungiDB:PABG_12502"/>
<dbReference type="OrthoDB" id="5584477at2759"/>
<evidence type="ECO:0000313" key="2">
    <source>
        <dbReference type="Proteomes" id="UP000242814"/>
    </source>
</evidence>
<gene>
    <name evidence="1" type="ORF">ACO22_03082</name>
</gene>